<sequence>MAALALLRRVERTLLVTIFLTMVGLFFFSVLAREFGGSFASRVAWIEEAVRLLNIFLVFLGLGLALERGLHVGIDTFRDRLPDRLRRPLLKVVDLCGVLFSAYLVWLGVGLVRFVLMTGQRSPTLELPMGWIYAAPVAGFALLGLRFALSLFGVIDRFQPAEPLVGEAQ</sequence>
<evidence type="ECO:0000256" key="5">
    <source>
        <dbReference type="ARBA" id="ARBA00022692"/>
    </source>
</evidence>
<dbReference type="GO" id="GO:0005886">
    <property type="term" value="C:plasma membrane"/>
    <property type="evidence" value="ECO:0007669"/>
    <property type="project" value="UniProtKB-SubCell"/>
</dbReference>
<keyword evidence="4 9" id="KW-0997">Cell inner membrane</keyword>
<evidence type="ECO:0000256" key="2">
    <source>
        <dbReference type="ARBA" id="ARBA00022448"/>
    </source>
</evidence>
<feature type="transmembrane region" description="Helical" evidence="9">
    <location>
        <begin position="128"/>
        <end position="149"/>
    </location>
</feature>
<feature type="domain" description="Tripartite ATP-independent periplasmic transporters DctQ component" evidence="10">
    <location>
        <begin position="22"/>
        <end position="154"/>
    </location>
</feature>
<dbReference type="RefSeq" id="WP_092690263.1">
    <property type="nucleotide sequence ID" value="NZ_FOGU01000003.1"/>
</dbReference>
<dbReference type="EMBL" id="FOGU01000003">
    <property type="protein sequence ID" value="SER84525.1"/>
    <property type="molecule type" value="Genomic_DNA"/>
</dbReference>
<evidence type="ECO:0000259" key="10">
    <source>
        <dbReference type="Pfam" id="PF04290"/>
    </source>
</evidence>
<dbReference type="OrthoDB" id="7843639at2"/>
<dbReference type="AlphaFoldDB" id="A0A1H9SIP6"/>
<evidence type="ECO:0000256" key="6">
    <source>
        <dbReference type="ARBA" id="ARBA00022989"/>
    </source>
</evidence>
<accession>A0A1H9SIP6</accession>
<evidence type="ECO:0000313" key="11">
    <source>
        <dbReference type="EMBL" id="SER84525.1"/>
    </source>
</evidence>
<reference evidence="11 12" key="1">
    <citation type="submission" date="2016-10" db="EMBL/GenBank/DDBJ databases">
        <authorList>
            <person name="de Groot N.N."/>
        </authorList>
    </citation>
    <scope>NUCLEOTIDE SEQUENCE [LARGE SCALE GENOMIC DNA]</scope>
    <source>
        <strain evidence="11 12">DSM 23042</strain>
    </source>
</reference>
<dbReference type="Pfam" id="PF04290">
    <property type="entry name" value="DctQ"/>
    <property type="match status" value="1"/>
</dbReference>
<keyword evidence="2 9" id="KW-0813">Transport</keyword>
<name>A0A1H9SIP6_9RHOB</name>
<gene>
    <name evidence="11" type="ORF">SAMN04490244_103212</name>
</gene>
<evidence type="ECO:0000256" key="3">
    <source>
        <dbReference type="ARBA" id="ARBA00022475"/>
    </source>
</evidence>
<keyword evidence="3" id="KW-1003">Cell membrane</keyword>
<evidence type="ECO:0000256" key="8">
    <source>
        <dbReference type="ARBA" id="ARBA00038436"/>
    </source>
</evidence>
<comment type="subcellular location">
    <subcellularLocation>
        <location evidence="1 9">Cell inner membrane</location>
        <topology evidence="1 9">Multi-pass membrane protein</topology>
    </subcellularLocation>
</comment>
<evidence type="ECO:0000313" key="12">
    <source>
        <dbReference type="Proteomes" id="UP000198885"/>
    </source>
</evidence>
<dbReference type="STRING" id="641238.SAMN04490244_103212"/>
<keyword evidence="12" id="KW-1185">Reference proteome</keyword>
<dbReference type="Proteomes" id="UP000198885">
    <property type="component" value="Unassembled WGS sequence"/>
</dbReference>
<evidence type="ECO:0000256" key="4">
    <source>
        <dbReference type="ARBA" id="ARBA00022519"/>
    </source>
</evidence>
<feature type="transmembrane region" description="Helical" evidence="9">
    <location>
        <begin position="92"/>
        <end position="116"/>
    </location>
</feature>
<keyword evidence="5 9" id="KW-0812">Transmembrane</keyword>
<comment type="similarity">
    <text evidence="8 9">Belongs to the TRAP transporter small permease family.</text>
</comment>
<feature type="transmembrane region" description="Helical" evidence="9">
    <location>
        <begin position="52"/>
        <end position="71"/>
    </location>
</feature>
<dbReference type="PANTHER" id="PTHR35011">
    <property type="entry name" value="2,3-DIKETO-L-GULONATE TRAP TRANSPORTER SMALL PERMEASE PROTEIN YIAM"/>
    <property type="match status" value="1"/>
</dbReference>
<feature type="transmembrane region" description="Helical" evidence="9">
    <location>
        <begin position="12"/>
        <end position="32"/>
    </location>
</feature>
<organism evidence="11 12">
    <name type="scientific">Tranquillimonas rosea</name>
    <dbReference type="NCBI Taxonomy" id="641238"/>
    <lineage>
        <taxon>Bacteria</taxon>
        <taxon>Pseudomonadati</taxon>
        <taxon>Pseudomonadota</taxon>
        <taxon>Alphaproteobacteria</taxon>
        <taxon>Rhodobacterales</taxon>
        <taxon>Roseobacteraceae</taxon>
        <taxon>Tranquillimonas</taxon>
    </lineage>
</organism>
<proteinExistence type="inferred from homology"/>
<keyword evidence="6 9" id="KW-1133">Transmembrane helix</keyword>
<evidence type="ECO:0000256" key="1">
    <source>
        <dbReference type="ARBA" id="ARBA00004429"/>
    </source>
</evidence>
<comment type="function">
    <text evidence="9">Part of the tripartite ATP-independent periplasmic (TRAP) transport system.</text>
</comment>
<comment type="subunit">
    <text evidence="9">The complex comprises the extracytoplasmic solute receptor protein and the two transmembrane proteins.</text>
</comment>
<dbReference type="GO" id="GO:0022857">
    <property type="term" value="F:transmembrane transporter activity"/>
    <property type="evidence" value="ECO:0007669"/>
    <property type="project" value="UniProtKB-UniRule"/>
</dbReference>
<dbReference type="InterPro" id="IPR055348">
    <property type="entry name" value="DctQ"/>
</dbReference>
<keyword evidence="7 9" id="KW-0472">Membrane</keyword>
<dbReference type="PANTHER" id="PTHR35011:SF2">
    <property type="entry name" value="2,3-DIKETO-L-GULONATE TRAP TRANSPORTER SMALL PERMEASE PROTEIN YIAM"/>
    <property type="match status" value="1"/>
</dbReference>
<evidence type="ECO:0000256" key="9">
    <source>
        <dbReference type="RuleBase" id="RU369079"/>
    </source>
</evidence>
<dbReference type="InterPro" id="IPR007387">
    <property type="entry name" value="TRAP_DctQ"/>
</dbReference>
<protein>
    <recommendedName>
        <fullName evidence="9">TRAP transporter small permease protein</fullName>
    </recommendedName>
</protein>
<dbReference type="GO" id="GO:0015740">
    <property type="term" value="P:C4-dicarboxylate transport"/>
    <property type="evidence" value="ECO:0007669"/>
    <property type="project" value="TreeGrafter"/>
</dbReference>
<evidence type="ECO:0000256" key="7">
    <source>
        <dbReference type="ARBA" id="ARBA00023136"/>
    </source>
</evidence>